<keyword evidence="1" id="KW-0732">Signal</keyword>
<dbReference type="Pfam" id="PF11376">
    <property type="entry name" value="DUF3179"/>
    <property type="match status" value="1"/>
</dbReference>
<organism evidence="2 3">
    <name type="scientific">Candidatus Thiopontia autotrophica</name>
    <dbReference type="NCBI Taxonomy" id="2841688"/>
    <lineage>
        <taxon>Bacteria</taxon>
        <taxon>Pseudomonadati</taxon>
        <taxon>Pseudomonadota</taxon>
        <taxon>Gammaproteobacteria</taxon>
        <taxon>Candidatus Thiopontia</taxon>
    </lineage>
</organism>
<protein>
    <submittedName>
        <fullName evidence="2">DUF3179 domain-containing protein</fullName>
    </submittedName>
</protein>
<gene>
    <name evidence="2" type="ORF">H8D24_00805</name>
</gene>
<sequence length="319" mass="35647">MRVNKLVLLVPVLSVLLTGCSNAQEESKNGFDLTNSEIAIEKIHGGGPARDGIPSIDNPRFLTIDQAKEELSDEDPILGVEIDGVSRAYPIAILNWHEIVNDETNGNPFVVTYCPLCGSGVVFSSGSTKKGGGKQRLFGVSGLLYNSDVLLYDRETESLWSQLLGRAISGKLKGERLQLLPATHTSWKVWKRDYPTTTVLSRRTGYFRDYDRDPYSGYVNSEGIYFPVESLNPLYHPKERVLGIEIDGKFKGYPYSELSQAKSLVVDRFNGVEVKLHFDQESNSAWATDLKGNKLPSVSSFWFAWMAFHPESEVYHADE</sequence>
<accession>A0A8J6NY57</accession>
<evidence type="ECO:0000313" key="2">
    <source>
        <dbReference type="EMBL" id="MBC8518933.1"/>
    </source>
</evidence>
<evidence type="ECO:0000256" key="1">
    <source>
        <dbReference type="SAM" id="SignalP"/>
    </source>
</evidence>
<proteinExistence type="predicted"/>
<dbReference type="InterPro" id="IPR021516">
    <property type="entry name" value="DUF3179"/>
</dbReference>
<comment type="caution">
    <text evidence="2">The sequence shown here is derived from an EMBL/GenBank/DDBJ whole genome shotgun (WGS) entry which is preliminary data.</text>
</comment>
<dbReference type="PROSITE" id="PS51257">
    <property type="entry name" value="PROKAR_LIPOPROTEIN"/>
    <property type="match status" value="1"/>
</dbReference>
<feature type="chain" id="PRO_5035305268" evidence="1">
    <location>
        <begin position="24"/>
        <end position="319"/>
    </location>
</feature>
<evidence type="ECO:0000313" key="3">
    <source>
        <dbReference type="Proteomes" id="UP000654401"/>
    </source>
</evidence>
<name>A0A8J6NY57_9GAMM</name>
<feature type="signal peptide" evidence="1">
    <location>
        <begin position="1"/>
        <end position="23"/>
    </location>
</feature>
<dbReference type="AlphaFoldDB" id="A0A8J6NY57"/>
<reference evidence="2 3" key="1">
    <citation type="submission" date="2020-08" db="EMBL/GenBank/DDBJ databases">
        <title>Bridging the membrane lipid divide: bacteria of the FCB group superphylum have the potential to synthesize archaeal ether lipids.</title>
        <authorList>
            <person name="Villanueva L."/>
            <person name="Von Meijenfeldt F.A.B."/>
            <person name="Westbye A.B."/>
            <person name="Yadav S."/>
            <person name="Hopmans E.C."/>
            <person name="Dutilh B.E."/>
            <person name="Sinninghe Damste J.S."/>
        </authorList>
    </citation>
    <scope>NUCLEOTIDE SEQUENCE [LARGE SCALE GENOMIC DNA]</scope>
    <source>
        <strain evidence="2">NIOZ-UU100</strain>
    </source>
</reference>
<dbReference type="Proteomes" id="UP000654401">
    <property type="component" value="Unassembled WGS sequence"/>
</dbReference>
<dbReference type="EMBL" id="JACNFK010000012">
    <property type="protein sequence ID" value="MBC8518933.1"/>
    <property type="molecule type" value="Genomic_DNA"/>
</dbReference>